<reference evidence="3 5" key="1">
    <citation type="submission" date="2016-10" db="EMBL/GenBank/DDBJ databases">
        <authorList>
            <person name="Varghese N."/>
            <person name="Submissions S."/>
        </authorList>
    </citation>
    <scope>NUCLEOTIDE SEQUENCE [LARGE SCALE GENOMIC DNA]</scope>
    <source>
        <strain evidence="3 5">WG10</strain>
    </source>
</reference>
<evidence type="ECO:0000259" key="1">
    <source>
        <dbReference type="Pfam" id="PF09820"/>
    </source>
</evidence>
<dbReference type="InterPro" id="IPR012547">
    <property type="entry name" value="PDDEXK_9"/>
</dbReference>
<dbReference type="Pfam" id="PF09820">
    <property type="entry name" value="AAA-ATPase_like"/>
    <property type="match status" value="1"/>
</dbReference>
<dbReference type="InterPro" id="IPR018631">
    <property type="entry name" value="AAA-ATPase-like_dom"/>
</dbReference>
<name>A0A1G6KM17_9FIRM</name>
<dbReference type="RefSeq" id="WP_110301022.1">
    <property type="nucleotide sequence ID" value="NZ_FMYT01000004.1"/>
</dbReference>
<feature type="domain" description="AAA-ATPase-like" evidence="1">
    <location>
        <begin position="8"/>
        <end position="233"/>
    </location>
</feature>
<dbReference type="PANTHER" id="PTHR34825">
    <property type="entry name" value="CONSERVED PROTEIN, WITH A WEAK D-GALACTARATE DEHYDRATASE/ALTRONATE HYDROLASE DOMAIN"/>
    <property type="match status" value="1"/>
</dbReference>
<dbReference type="PANTHER" id="PTHR34825:SF1">
    <property type="entry name" value="AAA-ATPASE-LIKE DOMAIN-CONTAINING PROTEIN"/>
    <property type="match status" value="1"/>
</dbReference>
<evidence type="ECO:0000313" key="4">
    <source>
        <dbReference type="Proteomes" id="UP000247389"/>
    </source>
</evidence>
<dbReference type="EMBL" id="FMYT01000004">
    <property type="protein sequence ID" value="SDC32119.1"/>
    <property type="molecule type" value="Genomic_DNA"/>
</dbReference>
<evidence type="ECO:0000313" key="3">
    <source>
        <dbReference type="EMBL" id="SDC32119.1"/>
    </source>
</evidence>
<proteinExistence type="predicted"/>
<reference evidence="2 4" key="2">
    <citation type="submission" date="2018-04" db="EMBL/GenBank/DDBJ databases">
        <title>Subsurface microbial communities from deep shales in Ohio and West Virginia, USA.</title>
        <authorList>
            <person name="Wrighton K."/>
        </authorList>
    </citation>
    <scope>NUCLEOTIDE SEQUENCE [LARGE SCALE GENOMIC DNA]</scope>
    <source>
        <strain evidence="2 4">MSL28</strain>
    </source>
</reference>
<dbReference type="Pfam" id="PF08011">
    <property type="entry name" value="PDDEXK_9"/>
    <property type="match status" value="1"/>
</dbReference>
<gene>
    <name evidence="2" type="ORF">C8C78_12040</name>
    <name evidence="3" type="ORF">SAMN04488597_104170</name>
</gene>
<dbReference type="EMBL" id="QICM01000020">
    <property type="protein sequence ID" value="PXV64040.1"/>
    <property type="molecule type" value="Genomic_DNA"/>
</dbReference>
<dbReference type="AlphaFoldDB" id="A0A1G6KM17"/>
<accession>A0A1G6KM17</accession>
<evidence type="ECO:0000313" key="5">
    <source>
        <dbReference type="Proteomes" id="UP000324896"/>
    </source>
</evidence>
<dbReference type="Proteomes" id="UP000324896">
    <property type="component" value="Unassembled WGS sequence"/>
</dbReference>
<organism evidence="3 5">
    <name type="scientific">Halanaerobium congolense</name>
    <dbReference type="NCBI Taxonomy" id="54121"/>
    <lineage>
        <taxon>Bacteria</taxon>
        <taxon>Bacillati</taxon>
        <taxon>Bacillota</taxon>
        <taxon>Clostridia</taxon>
        <taxon>Halanaerobiales</taxon>
        <taxon>Halanaerobiaceae</taxon>
        <taxon>Halanaerobium</taxon>
    </lineage>
</organism>
<evidence type="ECO:0000313" key="2">
    <source>
        <dbReference type="EMBL" id="PXV64040.1"/>
    </source>
</evidence>
<protein>
    <submittedName>
        <fullName evidence="3">PD-(D/E)XK nuclease superfamily protein</fullName>
    </submittedName>
</protein>
<dbReference type="Proteomes" id="UP000247389">
    <property type="component" value="Unassembled WGS sequence"/>
</dbReference>
<sequence length="569" mass="66824">MEDLKKLPVGLSDFKKLIDKNAYFVDKSLLIKEIIDDISEVKLITRPRRFGKSLNLSILKYYFEKNDEDYSYLFENMKIMDQAQSYLDEQGKYPVINLTFKDIKLNNFDHCYQKIKMVISEEFKRHQYLLNSDQILEIDKKHFKEIMTEEAGYIRYSSSIELLSKLLFKHYNQEVIILLDEYDTPINYSYLNNYYEEIIEFMRMLLSSAFKDNQYLNTGIITGIYRVAKESIFSGFNNLRVSSIIDKSYSQFFGFTEDEVLTLLKYYNKDSEINKVRQWYNGYRIGNNIDIYNPWSILNYLANDQLKSYWTNSSSNDLIREMLVKSNSDFKIKMQRLLIETSIKDIEINTDSNFKDIENKKIINEGSIWNLLLLSGYLKVVNIDYSQQRNPAAELKIPNLEVENFYHEIIMGWFEQTDLHYSDLEESIVSLINGEIDDFKEQFQYIVESTFSYFDVGKNNSENFYHAFVLGLLVNLSEHYRIKSNTETGTGRADILIIPQNKKRFGIVIEFKVARDNTEAELKKAAKQAIGQIIDKDYGVELKASGVEKIINLAVVFSGKKVYIESENE</sequence>